<feature type="compositionally biased region" description="Basic and acidic residues" evidence="3">
    <location>
        <begin position="606"/>
        <end position="620"/>
    </location>
</feature>
<reference evidence="7 8" key="1">
    <citation type="submission" date="2013-03" db="EMBL/GenBank/DDBJ databases">
        <title>The Genome Sequence of Acinetobacter tandoii CIP 107469.</title>
        <authorList>
            <consortium name="The Broad Institute Genome Sequencing Platform"/>
            <consortium name="The Broad Institute Genome Sequencing Center for Infectious Disease"/>
            <person name="Cerqueira G."/>
            <person name="Feldgarden M."/>
            <person name="Courvalin P."/>
            <person name="Perichon B."/>
            <person name="Grillot-Courvalin C."/>
            <person name="Clermont D."/>
            <person name="Rocha E."/>
            <person name="Yoon E.-J."/>
            <person name="Nemec A."/>
            <person name="Walker B."/>
            <person name="Young S.K."/>
            <person name="Zeng Q."/>
            <person name="Gargeya S."/>
            <person name="Fitzgerald M."/>
            <person name="Haas B."/>
            <person name="Abouelleil A."/>
            <person name="Alvarado L."/>
            <person name="Arachchi H.M."/>
            <person name="Berlin A.M."/>
            <person name="Chapman S.B."/>
            <person name="Dewar J."/>
            <person name="Goldberg J."/>
            <person name="Griggs A."/>
            <person name="Gujja S."/>
            <person name="Hansen M."/>
            <person name="Howarth C."/>
            <person name="Imamovic A."/>
            <person name="Larimer J."/>
            <person name="McCowan C."/>
            <person name="Murphy C."/>
            <person name="Neiman D."/>
            <person name="Pearson M."/>
            <person name="Priest M."/>
            <person name="Roberts A."/>
            <person name="Saif S."/>
            <person name="Shea T."/>
            <person name="Sisk P."/>
            <person name="Sykes S."/>
            <person name="Wortman J."/>
            <person name="Nusbaum C."/>
            <person name="Birren B."/>
        </authorList>
    </citation>
    <scope>NUCLEOTIDE SEQUENCE [LARGE SCALE GENOMIC DNA]</scope>
    <source>
        <strain evidence="7 8">CIP 107469</strain>
    </source>
</reference>
<keyword evidence="2" id="KW-0175">Coiled coil</keyword>
<evidence type="ECO:0000256" key="3">
    <source>
        <dbReference type="SAM" id="MobiDB-lite"/>
    </source>
</evidence>
<dbReference type="OrthoDB" id="9762420at2"/>
<evidence type="ECO:0000259" key="4">
    <source>
        <dbReference type="Pfam" id="PF04717"/>
    </source>
</evidence>
<accession>R9B0M8</accession>
<dbReference type="Gene3D" id="3.55.50.10">
    <property type="entry name" value="Baseplate protein-like domains"/>
    <property type="match status" value="1"/>
</dbReference>
<dbReference type="PATRIC" id="fig|1120927.3.peg.1357"/>
<dbReference type="Gene3D" id="2.30.110.50">
    <property type="match status" value="1"/>
</dbReference>
<dbReference type="Pfam" id="PF05954">
    <property type="entry name" value="Phage_GPD"/>
    <property type="match status" value="1"/>
</dbReference>
<dbReference type="Proteomes" id="UP000016201">
    <property type="component" value="Unassembled WGS sequence"/>
</dbReference>
<name>R9B0M8_9GAMM</name>
<evidence type="ECO:0000256" key="1">
    <source>
        <dbReference type="ARBA" id="ARBA00005558"/>
    </source>
</evidence>
<protein>
    <recommendedName>
        <fullName evidence="9">Type VI secretion system secreted protein VgrG</fullName>
    </recommendedName>
</protein>
<dbReference type="InterPro" id="IPR018769">
    <property type="entry name" value="VgrG2_DUF2345"/>
</dbReference>
<dbReference type="InterPro" id="IPR006533">
    <property type="entry name" value="T6SS_Vgr_RhsGE"/>
</dbReference>
<gene>
    <name evidence="7" type="ORF">I593_01408</name>
</gene>
<feature type="domain" description="DUF2345" evidence="5">
    <location>
        <begin position="694"/>
        <end position="841"/>
    </location>
</feature>
<dbReference type="Pfam" id="PF10106">
    <property type="entry name" value="DUF2345"/>
    <property type="match status" value="1"/>
</dbReference>
<dbReference type="SUPFAM" id="SSF69255">
    <property type="entry name" value="gp5 N-terminal domain-like"/>
    <property type="match status" value="1"/>
</dbReference>
<dbReference type="InterPro" id="IPR006531">
    <property type="entry name" value="Gp5/Vgr_OB"/>
</dbReference>
<dbReference type="InterPro" id="IPR037026">
    <property type="entry name" value="Vgr_OB-fold_dom_sf"/>
</dbReference>
<keyword evidence="8" id="KW-1185">Reference proteome</keyword>
<feature type="coiled-coil region" evidence="2">
    <location>
        <begin position="673"/>
        <end position="703"/>
    </location>
</feature>
<dbReference type="EMBL" id="AQFM01000036">
    <property type="protein sequence ID" value="EOR08054.1"/>
    <property type="molecule type" value="Genomic_DNA"/>
</dbReference>
<dbReference type="Gene3D" id="2.40.50.230">
    <property type="entry name" value="Gp5 N-terminal domain"/>
    <property type="match status" value="1"/>
</dbReference>
<evidence type="ECO:0008006" key="9">
    <source>
        <dbReference type="Google" id="ProtNLM"/>
    </source>
</evidence>
<sequence length="1009" mass="112281">MLNHIYAALEQLGFTTQKRVLHIQFANALLNQQVYLQRIDGTHGLNQGLTASLICMSTHAFIPLKQFIGCQVAIDQVTDTGQLSRITGIITQAQAGASDGALTLYRLTLEDPTTLWKQRCNSRVFMNKNVVDVVNILFQEWQQKSPLFAASLSLDLAGLSREYDIRPFIMQSNESDYDFLTRLLRSEGMSWLIDEAQTLLAQIHQPIQAQKLRLIDDNQHYQVLPRRFIRFHQSSAVQVVDSIIDWQAQRQLQPTAVHVQRWQADALTQDDGAGSVQSKHQQSEQYDVASLGLEQAWHFSPAWMQDLNGEDGATASGNPQLEQFNQQLSDYYNAQAKHFCAQSTVRDAHVGYWFELQDHPEINQHSGADKEFLITEKTFYSQNNLPKDLNQQLEQLLQQSHWQFTSTLSSIASEQRQGNLLSLQRRQIKTVPAYHPEQHRPAAHPQRAQVVGPNGEEIHVDEWGRIKVRFLFTRNEDHMHDGGAGSNDNDTDSAWVDVLTPWAGEGYGARFLPRIGEIVVIDFFQGDIDRPFVVGRLHEAQRSPTKFDNAGQLPDTKKLAGIKSKEYQGEGFNQLRFDDSTGQISAQLQSSHAASQLNLGKLSHPKATEESEDRGEGFELRTDQWGAVRAGQGLLISTYKQDQAKGDHLDSELAKKQLEGSQTNSKALSDIAKNQKTDEIESVEQLKEFAQQLEQKIAKFNKALLLLNSPDGIGLSTNADIHVSADGQINQFAGDSINLSTQKNLIAHAQNKLSLFAAQGGIKAIAAQSKVEIQAQSDALDVFAKLGITISSTDDRIEISSPKEVLITGGSSQIALNNSGIFPKTGGKFEVKAGQHVFTSGASVSAKSNLPPPPKKTIGNLELFNKYELSQGVMSNYTVVDSLGKTFTGKLNKEGYALVSGLATGRVQILFDKDERNPFDPASEFNNQLKFDVKKKASDGLNNVAKGLQKTINTQFKELLQNPTQMKNEIKKMKNINGTSAIQLFQELSNSQIKNNNNLALPNLMNFRG</sequence>
<dbReference type="NCBIfam" id="TIGR03361">
    <property type="entry name" value="VI_Rhs_Vgr"/>
    <property type="match status" value="1"/>
</dbReference>
<organism evidence="7 8">
    <name type="scientific">Acinetobacter tandoii DSM 14970 = CIP 107469</name>
    <dbReference type="NCBI Taxonomy" id="1120927"/>
    <lineage>
        <taxon>Bacteria</taxon>
        <taxon>Pseudomonadati</taxon>
        <taxon>Pseudomonadota</taxon>
        <taxon>Gammaproteobacteria</taxon>
        <taxon>Moraxellales</taxon>
        <taxon>Moraxellaceae</taxon>
        <taxon>Acinetobacter</taxon>
    </lineage>
</organism>
<feature type="domain" description="Putative type VI secretion system Rhs element associated Vgr" evidence="6">
    <location>
        <begin position="565"/>
        <end position="672"/>
    </location>
</feature>
<comment type="similarity">
    <text evidence="1">Belongs to the VgrG protein family.</text>
</comment>
<feature type="domain" description="Gp5/Type VI secretion system Vgr protein OB-fold" evidence="4">
    <location>
        <begin position="489"/>
        <end position="538"/>
    </location>
</feature>
<evidence type="ECO:0000256" key="2">
    <source>
        <dbReference type="SAM" id="Coils"/>
    </source>
</evidence>
<dbReference type="SUPFAM" id="SSF69279">
    <property type="entry name" value="Phage tail proteins"/>
    <property type="match status" value="1"/>
</dbReference>
<dbReference type="Gene3D" id="4.10.220.110">
    <property type="match status" value="1"/>
</dbReference>
<dbReference type="Pfam" id="PF04717">
    <property type="entry name" value="Phage_base_V"/>
    <property type="match status" value="1"/>
</dbReference>
<evidence type="ECO:0000313" key="7">
    <source>
        <dbReference type="EMBL" id="EOR08054.1"/>
    </source>
</evidence>
<dbReference type="Pfam" id="PF13296">
    <property type="entry name" value="T6SS_Vgr"/>
    <property type="match status" value="1"/>
</dbReference>
<evidence type="ECO:0000259" key="5">
    <source>
        <dbReference type="Pfam" id="PF10106"/>
    </source>
</evidence>
<dbReference type="InterPro" id="IPR017847">
    <property type="entry name" value="T6SS_RhsGE_Vgr_subset"/>
</dbReference>
<evidence type="ECO:0000259" key="6">
    <source>
        <dbReference type="Pfam" id="PF13296"/>
    </source>
</evidence>
<feature type="region of interest" description="Disordered" evidence="3">
    <location>
        <begin position="595"/>
        <end position="620"/>
    </location>
</feature>
<dbReference type="RefSeq" id="WP_016166501.1">
    <property type="nucleotide sequence ID" value="NZ_KE007365.1"/>
</dbReference>
<dbReference type="NCBIfam" id="TIGR01646">
    <property type="entry name" value="vgr_GE"/>
    <property type="match status" value="1"/>
</dbReference>
<proteinExistence type="inferred from homology"/>
<dbReference type="AlphaFoldDB" id="R9B0M8"/>
<evidence type="ECO:0000313" key="8">
    <source>
        <dbReference type="Proteomes" id="UP000016201"/>
    </source>
</evidence>
<dbReference type="InterPro" id="IPR028244">
    <property type="entry name" value="T6SS_Rhs_Vgr_dom"/>
</dbReference>
<comment type="caution">
    <text evidence="7">The sequence shown here is derived from an EMBL/GenBank/DDBJ whole genome shotgun (WGS) entry which is preliminary data.</text>
</comment>